<reference evidence="4 5" key="1">
    <citation type="submission" date="2020-08" db="EMBL/GenBank/DDBJ databases">
        <title>Genomic Encyclopedia of Type Strains, Phase IV (KMG-IV): sequencing the most valuable type-strain genomes for metagenomic binning, comparative biology and taxonomic classification.</title>
        <authorList>
            <person name="Goeker M."/>
        </authorList>
    </citation>
    <scope>NUCLEOTIDE SEQUENCE [LARGE SCALE GENOMIC DNA]</scope>
    <source>
        <strain evidence="4 5">DSM 102235</strain>
    </source>
</reference>
<sequence>MKITPKDGIVVVTGAGSGLGRAMARQFCAAGFTVVGMGRQAETLAKTGAGLDRFHPVVLDVSDGGAVTREFSRLRDGVGPVAVLVNNAAVYPRKDFLSETGDSFMQTVNTNLGGTVHCTRAALAGMVQTGRGRILNVATFADVAPLPTASAYAVSKGAARIFTRAVVADLGDRFPGIVMSDWMPGMLATKMGIADGLDPEVTAAWGVQLALSCDRSLTGSVFEMDHEVLEPRGLKSRLKDVILLRRKRARRVSEI</sequence>
<dbReference type="EMBL" id="JACIEJ010000001">
    <property type="protein sequence ID" value="MBB3983844.1"/>
    <property type="molecule type" value="Genomic_DNA"/>
</dbReference>
<protein>
    <submittedName>
        <fullName evidence="4">NADP-dependent 3-hydroxy acid dehydrogenase YdfG</fullName>
    </submittedName>
</protein>
<dbReference type="CDD" id="cd05233">
    <property type="entry name" value="SDR_c"/>
    <property type="match status" value="1"/>
</dbReference>
<dbReference type="GO" id="GO:0016491">
    <property type="term" value="F:oxidoreductase activity"/>
    <property type="evidence" value="ECO:0007669"/>
    <property type="project" value="UniProtKB-KW"/>
</dbReference>
<dbReference type="PANTHER" id="PTHR44196">
    <property type="entry name" value="DEHYDROGENASE/REDUCTASE SDR FAMILY MEMBER 7B"/>
    <property type="match status" value="1"/>
</dbReference>
<keyword evidence="5" id="KW-1185">Reference proteome</keyword>
<gene>
    <name evidence="4" type="ORF">GGQ68_000155</name>
</gene>
<name>A0A7W6DJQ5_9RHOB</name>
<dbReference type="InterPro" id="IPR036291">
    <property type="entry name" value="NAD(P)-bd_dom_sf"/>
</dbReference>
<dbReference type="RefSeq" id="WP_183962489.1">
    <property type="nucleotide sequence ID" value="NZ_BAABBZ010000012.1"/>
</dbReference>
<dbReference type="PRINTS" id="PR00081">
    <property type="entry name" value="GDHRDH"/>
</dbReference>
<accession>A0A7W6DJQ5</accession>
<evidence type="ECO:0000313" key="5">
    <source>
        <dbReference type="Proteomes" id="UP000541426"/>
    </source>
</evidence>
<dbReference type="PRINTS" id="PR00080">
    <property type="entry name" value="SDRFAMILY"/>
</dbReference>
<keyword evidence="2" id="KW-0560">Oxidoreductase</keyword>
<dbReference type="Gene3D" id="3.40.50.720">
    <property type="entry name" value="NAD(P)-binding Rossmann-like Domain"/>
    <property type="match status" value="1"/>
</dbReference>
<proteinExistence type="inferred from homology"/>
<dbReference type="AlphaFoldDB" id="A0A7W6DJQ5"/>
<evidence type="ECO:0000313" key="4">
    <source>
        <dbReference type="EMBL" id="MBB3983844.1"/>
    </source>
</evidence>
<dbReference type="Proteomes" id="UP000541426">
    <property type="component" value="Unassembled WGS sequence"/>
</dbReference>
<evidence type="ECO:0000256" key="3">
    <source>
        <dbReference type="RuleBase" id="RU000363"/>
    </source>
</evidence>
<dbReference type="Pfam" id="PF00106">
    <property type="entry name" value="adh_short"/>
    <property type="match status" value="1"/>
</dbReference>
<organism evidence="4 5">
    <name type="scientific">Sagittula marina</name>
    <dbReference type="NCBI Taxonomy" id="943940"/>
    <lineage>
        <taxon>Bacteria</taxon>
        <taxon>Pseudomonadati</taxon>
        <taxon>Pseudomonadota</taxon>
        <taxon>Alphaproteobacteria</taxon>
        <taxon>Rhodobacterales</taxon>
        <taxon>Roseobacteraceae</taxon>
        <taxon>Sagittula</taxon>
    </lineage>
</organism>
<evidence type="ECO:0000256" key="2">
    <source>
        <dbReference type="ARBA" id="ARBA00023002"/>
    </source>
</evidence>
<dbReference type="PANTHER" id="PTHR44196:SF1">
    <property type="entry name" value="DEHYDROGENASE_REDUCTASE SDR FAMILY MEMBER 7B"/>
    <property type="match status" value="1"/>
</dbReference>
<comment type="similarity">
    <text evidence="1 3">Belongs to the short-chain dehydrogenases/reductases (SDR) family.</text>
</comment>
<dbReference type="InterPro" id="IPR002347">
    <property type="entry name" value="SDR_fam"/>
</dbReference>
<dbReference type="SUPFAM" id="SSF51735">
    <property type="entry name" value="NAD(P)-binding Rossmann-fold domains"/>
    <property type="match status" value="1"/>
</dbReference>
<evidence type="ECO:0000256" key="1">
    <source>
        <dbReference type="ARBA" id="ARBA00006484"/>
    </source>
</evidence>
<comment type="caution">
    <text evidence="4">The sequence shown here is derived from an EMBL/GenBank/DDBJ whole genome shotgun (WGS) entry which is preliminary data.</text>
</comment>
<dbReference type="GO" id="GO:0016020">
    <property type="term" value="C:membrane"/>
    <property type="evidence" value="ECO:0007669"/>
    <property type="project" value="TreeGrafter"/>
</dbReference>